<comment type="caution">
    <text evidence="8">The sequence shown here is derived from an EMBL/GenBank/DDBJ whole genome shotgun (WGS) entry which is preliminary data.</text>
</comment>
<feature type="transmembrane region" description="Helical" evidence="6">
    <location>
        <begin position="389"/>
        <end position="413"/>
    </location>
</feature>
<dbReference type="GO" id="GO:0042773">
    <property type="term" value="P:ATP synthesis coupled electron transport"/>
    <property type="evidence" value="ECO:0007669"/>
    <property type="project" value="InterPro"/>
</dbReference>
<sequence length="640" mass="63516">MTDALLWALPVLPAVVGGLLLLVPIRHPHAVVVGVGTAVLSTTLAVVAGTSGAEVAVPFVAGADLGLALRGPGVLLAPAVTAVTALALLAAPDQVRGSAARFHGLMLLFCAAALVTVAATTLPALLLGWEVMGAMSYALIGFRWRDPHRVESGLTAFVATRGADLGLYVATGAALAGGAGTALDDLAAASPGWRSVVAAGLVVAALGKSAQLVLAFWLARAMAGPAPVSALLHSAAMVALGGYLLLRVEPLLAATSWAGPTVAWVGALSTVLLGLVALGQRDLKQLLAASTSAQLGFVVLAAGVGGVVAGTTHLLAHAATKAALFLVAGAWLAAHGTKQLAGLRGAVRRHRGLRVLASLALLSLAGVPPLSLWATKDLVLAAAFARSPALGVVAVLGAALSAAYAGVVLRVLWAPVTDAEAREASRLRGSEEPASGRVGPSTAVAVAVLIVAAALGGLVAVPAVGETVAGVVGASATGPGPLAAASGVLALAVVAAVWARPPGSWARARAWGGVEAAVRGGLVAPTLRLADAAARVDEGLARTVRAVPAVVHRLAATVAAGERSVLEAAVDRAAGGTVRVAQVARRGDERRVHGAVLAVAGAARRAGEAARRPQTGQLHQYYVQAVALVALGTVLLLVAR</sequence>
<evidence type="ECO:0000256" key="6">
    <source>
        <dbReference type="SAM" id="Phobius"/>
    </source>
</evidence>
<feature type="transmembrane region" description="Helical" evidence="6">
    <location>
        <begin position="286"/>
        <end position="308"/>
    </location>
</feature>
<keyword evidence="9" id="KW-1185">Reference proteome</keyword>
<evidence type="ECO:0000256" key="5">
    <source>
        <dbReference type="RuleBase" id="RU000320"/>
    </source>
</evidence>
<reference evidence="8" key="1">
    <citation type="submission" date="2021-04" db="EMBL/GenBank/DDBJ databases">
        <title>Phycicoccus avicenniae sp. nov., a novel endophytic actinomycetes isolated from branch of Avicennia mariana.</title>
        <authorList>
            <person name="Tuo L."/>
        </authorList>
    </citation>
    <scope>NUCLEOTIDE SEQUENCE</scope>
    <source>
        <strain evidence="8">BSK3Z-2</strain>
    </source>
</reference>
<dbReference type="GO" id="GO:0016020">
    <property type="term" value="C:membrane"/>
    <property type="evidence" value="ECO:0007669"/>
    <property type="project" value="UniProtKB-SubCell"/>
</dbReference>
<organism evidence="8 9">
    <name type="scientific">Phycicoccus avicenniae</name>
    <dbReference type="NCBI Taxonomy" id="2828860"/>
    <lineage>
        <taxon>Bacteria</taxon>
        <taxon>Bacillati</taxon>
        <taxon>Actinomycetota</taxon>
        <taxon>Actinomycetes</taxon>
        <taxon>Micrococcales</taxon>
        <taxon>Intrasporangiaceae</taxon>
        <taxon>Phycicoccus</taxon>
    </lineage>
</organism>
<feature type="transmembrane region" description="Helical" evidence="6">
    <location>
        <begin position="226"/>
        <end position="245"/>
    </location>
</feature>
<comment type="subcellular location">
    <subcellularLocation>
        <location evidence="1">Endomembrane system</location>
        <topology evidence="1">Multi-pass membrane protein</topology>
    </subcellularLocation>
    <subcellularLocation>
        <location evidence="5">Membrane</location>
        <topology evidence="5">Multi-pass membrane protein</topology>
    </subcellularLocation>
</comment>
<evidence type="ECO:0000313" key="9">
    <source>
        <dbReference type="Proteomes" id="UP000677016"/>
    </source>
</evidence>
<dbReference type="Gene3D" id="1.20.5.2700">
    <property type="match status" value="1"/>
</dbReference>
<evidence type="ECO:0000256" key="3">
    <source>
        <dbReference type="ARBA" id="ARBA00022989"/>
    </source>
</evidence>
<evidence type="ECO:0000259" key="7">
    <source>
        <dbReference type="Pfam" id="PF00361"/>
    </source>
</evidence>
<dbReference type="PRINTS" id="PR01434">
    <property type="entry name" value="NADHDHGNASE5"/>
</dbReference>
<evidence type="ECO:0000256" key="1">
    <source>
        <dbReference type="ARBA" id="ARBA00004127"/>
    </source>
</evidence>
<feature type="transmembrane region" description="Helical" evidence="6">
    <location>
        <begin position="30"/>
        <end position="49"/>
    </location>
</feature>
<keyword evidence="2 5" id="KW-0812">Transmembrane</keyword>
<feature type="transmembrane region" description="Helical" evidence="6">
    <location>
        <begin position="355"/>
        <end position="374"/>
    </location>
</feature>
<evidence type="ECO:0000256" key="4">
    <source>
        <dbReference type="ARBA" id="ARBA00023136"/>
    </source>
</evidence>
<feature type="transmembrane region" description="Helical" evidence="6">
    <location>
        <begin position="126"/>
        <end position="144"/>
    </location>
</feature>
<dbReference type="EMBL" id="JAGSNF010000003">
    <property type="protein sequence ID" value="MBR7742421.1"/>
    <property type="molecule type" value="Genomic_DNA"/>
</dbReference>
<feature type="transmembrane region" description="Helical" evidence="6">
    <location>
        <begin position="621"/>
        <end position="639"/>
    </location>
</feature>
<feature type="transmembrane region" description="Helical" evidence="6">
    <location>
        <begin position="102"/>
        <end position="120"/>
    </location>
</feature>
<dbReference type="Proteomes" id="UP000677016">
    <property type="component" value="Unassembled WGS sequence"/>
</dbReference>
<dbReference type="Pfam" id="PF00361">
    <property type="entry name" value="Proton_antipo_M"/>
    <property type="match status" value="1"/>
</dbReference>
<keyword evidence="3 6" id="KW-1133">Transmembrane helix</keyword>
<evidence type="ECO:0000313" key="8">
    <source>
        <dbReference type="EMBL" id="MBR7742421.1"/>
    </source>
</evidence>
<dbReference type="GO" id="GO:0012505">
    <property type="term" value="C:endomembrane system"/>
    <property type="evidence" value="ECO:0007669"/>
    <property type="project" value="UniProtKB-SubCell"/>
</dbReference>
<protein>
    <submittedName>
        <fullName evidence="8">NADH-quinone oxidoreductase subunit L</fullName>
    </submittedName>
</protein>
<dbReference type="AlphaFoldDB" id="A0A941D6M2"/>
<dbReference type="InterPro" id="IPR003945">
    <property type="entry name" value="NU5C-like"/>
</dbReference>
<feature type="transmembrane region" description="Helical" evidence="6">
    <location>
        <begin position="195"/>
        <end position="219"/>
    </location>
</feature>
<dbReference type="GO" id="GO:0003954">
    <property type="term" value="F:NADH dehydrogenase activity"/>
    <property type="evidence" value="ECO:0007669"/>
    <property type="project" value="TreeGrafter"/>
</dbReference>
<proteinExistence type="predicted"/>
<feature type="transmembrane region" description="Helical" evidence="6">
    <location>
        <begin position="165"/>
        <end position="183"/>
    </location>
</feature>
<keyword evidence="4 6" id="KW-0472">Membrane</keyword>
<dbReference type="GO" id="GO:0015990">
    <property type="term" value="P:electron transport coupled proton transport"/>
    <property type="evidence" value="ECO:0007669"/>
    <property type="project" value="TreeGrafter"/>
</dbReference>
<feature type="transmembrane region" description="Helical" evidence="6">
    <location>
        <begin position="434"/>
        <end position="461"/>
    </location>
</feature>
<feature type="transmembrane region" description="Helical" evidence="6">
    <location>
        <begin position="69"/>
        <end position="90"/>
    </location>
</feature>
<evidence type="ECO:0000256" key="2">
    <source>
        <dbReference type="ARBA" id="ARBA00022692"/>
    </source>
</evidence>
<accession>A0A941D6M2</accession>
<name>A0A941D6M2_9MICO</name>
<dbReference type="PANTHER" id="PTHR42829">
    <property type="entry name" value="NADH-UBIQUINONE OXIDOREDUCTASE CHAIN 5"/>
    <property type="match status" value="1"/>
</dbReference>
<feature type="transmembrane region" description="Helical" evidence="6">
    <location>
        <begin position="6"/>
        <end position="23"/>
    </location>
</feature>
<feature type="domain" description="NADH:quinone oxidoreductase/Mrp antiporter transmembrane" evidence="7">
    <location>
        <begin position="120"/>
        <end position="400"/>
    </location>
</feature>
<feature type="transmembrane region" description="Helical" evidence="6">
    <location>
        <begin position="314"/>
        <end position="334"/>
    </location>
</feature>
<dbReference type="RefSeq" id="WP_211601553.1">
    <property type="nucleotide sequence ID" value="NZ_JAGSNF010000003.1"/>
</dbReference>
<dbReference type="GO" id="GO:0008137">
    <property type="term" value="F:NADH dehydrogenase (ubiquinone) activity"/>
    <property type="evidence" value="ECO:0007669"/>
    <property type="project" value="InterPro"/>
</dbReference>
<feature type="transmembrane region" description="Helical" evidence="6">
    <location>
        <begin position="481"/>
        <end position="499"/>
    </location>
</feature>
<dbReference type="PANTHER" id="PTHR42829:SF2">
    <property type="entry name" value="NADH-UBIQUINONE OXIDOREDUCTASE CHAIN 5"/>
    <property type="match status" value="1"/>
</dbReference>
<gene>
    <name evidence="8" type="ORF">KC207_03835</name>
</gene>
<feature type="transmembrane region" description="Helical" evidence="6">
    <location>
        <begin position="257"/>
        <end position="279"/>
    </location>
</feature>
<dbReference type="InterPro" id="IPR001750">
    <property type="entry name" value="ND/Mrp_TM"/>
</dbReference>